<dbReference type="InterPro" id="IPR004087">
    <property type="entry name" value="KH_dom"/>
</dbReference>
<dbReference type="SUPFAM" id="SSF54791">
    <property type="entry name" value="Eukaryotic type KH-domain (KH-domain type I)"/>
    <property type="match status" value="1"/>
</dbReference>
<dbReference type="Pfam" id="PF00013">
    <property type="entry name" value="KH_1"/>
    <property type="match status" value="1"/>
</dbReference>
<dbReference type="PANTHER" id="PTHR10288">
    <property type="entry name" value="KH DOMAIN CONTAINING RNA BINDING PROTEIN"/>
    <property type="match status" value="1"/>
</dbReference>
<accession>A0A0D3KBY5</accession>
<reference evidence="5" key="1">
    <citation type="journal article" date="2013" name="Nature">
        <title>Pan genome of the phytoplankton Emiliania underpins its global distribution.</title>
        <authorList>
            <person name="Read B.A."/>
            <person name="Kegel J."/>
            <person name="Klute M.J."/>
            <person name="Kuo A."/>
            <person name="Lefebvre S.C."/>
            <person name="Maumus F."/>
            <person name="Mayer C."/>
            <person name="Miller J."/>
            <person name="Monier A."/>
            <person name="Salamov A."/>
            <person name="Young J."/>
            <person name="Aguilar M."/>
            <person name="Claverie J.M."/>
            <person name="Frickenhaus S."/>
            <person name="Gonzalez K."/>
            <person name="Herman E.K."/>
            <person name="Lin Y.C."/>
            <person name="Napier J."/>
            <person name="Ogata H."/>
            <person name="Sarno A.F."/>
            <person name="Shmutz J."/>
            <person name="Schroeder D."/>
            <person name="de Vargas C."/>
            <person name="Verret F."/>
            <person name="von Dassow P."/>
            <person name="Valentin K."/>
            <person name="Van de Peer Y."/>
            <person name="Wheeler G."/>
            <person name="Dacks J.B."/>
            <person name="Delwiche C.F."/>
            <person name="Dyhrman S.T."/>
            <person name="Glockner G."/>
            <person name="John U."/>
            <person name="Richards T."/>
            <person name="Worden A.Z."/>
            <person name="Zhang X."/>
            <person name="Grigoriev I.V."/>
            <person name="Allen A.E."/>
            <person name="Bidle K."/>
            <person name="Borodovsky M."/>
            <person name="Bowler C."/>
            <person name="Brownlee C."/>
            <person name="Cock J.M."/>
            <person name="Elias M."/>
            <person name="Gladyshev V.N."/>
            <person name="Groth M."/>
            <person name="Guda C."/>
            <person name="Hadaegh A."/>
            <person name="Iglesias-Rodriguez M.D."/>
            <person name="Jenkins J."/>
            <person name="Jones B.M."/>
            <person name="Lawson T."/>
            <person name="Leese F."/>
            <person name="Lindquist E."/>
            <person name="Lobanov A."/>
            <person name="Lomsadze A."/>
            <person name="Malik S.B."/>
            <person name="Marsh M.E."/>
            <person name="Mackinder L."/>
            <person name="Mock T."/>
            <person name="Mueller-Roeber B."/>
            <person name="Pagarete A."/>
            <person name="Parker M."/>
            <person name="Probert I."/>
            <person name="Quesneville H."/>
            <person name="Raines C."/>
            <person name="Rensing S.A."/>
            <person name="Riano-Pachon D.M."/>
            <person name="Richier S."/>
            <person name="Rokitta S."/>
            <person name="Shiraiwa Y."/>
            <person name="Soanes D.M."/>
            <person name="van der Giezen M."/>
            <person name="Wahlund T.M."/>
            <person name="Williams B."/>
            <person name="Wilson W."/>
            <person name="Wolfe G."/>
            <person name="Wurch L.L."/>
        </authorList>
    </citation>
    <scope>NUCLEOTIDE SEQUENCE</scope>
</reference>
<dbReference type="PaxDb" id="2903-EOD33270"/>
<keyword evidence="1" id="KW-0677">Repeat</keyword>
<dbReference type="EnsemblProtists" id="EOD33270">
    <property type="protein sequence ID" value="EOD33270"/>
    <property type="gene ID" value="EMIHUDRAFT_49271"/>
</dbReference>
<sequence length="72" mass="7711">PRVLKLLFPHNSCGVVMGRGGEFIRQLITATGASVRISQPSEMIVATQERVVTISGNVAAVDAAQDAIFQRM</sequence>
<dbReference type="PROSITE" id="PS50084">
    <property type="entry name" value="KH_TYPE_1"/>
    <property type="match status" value="1"/>
</dbReference>
<dbReference type="RefSeq" id="XP_005785699.1">
    <property type="nucleotide sequence ID" value="XM_005785642.1"/>
</dbReference>
<dbReference type="Gene3D" id="3.30.1370.10">
    <property type="entry name" value="K Homology domain, type 1"/>
    <property type="match status" value="1"/>
</dbReference>
<dbReference type="AlphaFoldDB" id="A0A0D3KBY5"/>
<dbReference type="InterPro" id="IPR036612">
    <property type="entry name" value="KH_dom_type_1_sf"/>
</dbReference>
<evidence type="ECO:0000313" key="4">
    <source>
        <dbReference type="EnsemblProtists" id="EOD33270"/>
    </source>
</evidence>
<proteinExistence type="predicted"/>
<evidence type="ECO:0000256" key="2">
    <source>
        <dbReference type="PROSITE-ProRule" id="PRU00117"/>
    </source>
</evidence>
<dbReference type="GeneID" id="17278541"/>
<name>A0A0D3KBY5_EMIH1</name>
<organism evidence="4 5">
    <name type="scientific">Emiliania huxleyi (strain CCMP1516)</name>
    <dbReference type="NCBI Taxonomy" id="280463"/>
    <lineage>
        <taxon>Eukaryota</taxon>
        <taxon>Haptista</taxon>
        <taxon>Haptophyta</taxon>
        <taxon>Prymnesiophyceae</taxon>
        <taxon>Isochrysidales</taxon>
        <taxon>Noelaerhabdaceae</taxon>
        <taxon>Emiliania</taxon>
    </lineage>
</organism>
<dbReference type="GO" id="GO:0003723">
    <property type="term" value="F:RNA binding"/>
    <property type="evidence" value="ECO:0007669"/>
    <property type="project" value="UniProtKB-UniRule"/>
</dbReference>
<keyword evidence="5" id="KW-1185">Reference proteome</keyword>
<dbReference type="InterPro" id="IPR004088">
    <property type="entry name" value="KH_dom_type_1"/>
</dbReference>
<keyword evidence="2" id="KW-0694">RNA-binding</keyword>
<protein>
    <recommendedName>
        <fullName evidence="3">K Homology domain-containing protein</fullName>
    </recommendedName>
</protein>
<reference evidence="4" key="2">
    <citation type="submission" date="2024-10" db="UniProtKB">
        <authorList>
            <consortium name="EnsemblProtists"/>
        </authorList>
    </citation>
    <scope>IDENTIFICATION</scope>
</reference>
<dbReference type="Proteomes" id="UP000013827">
    <property type="component" value="Unassembled WGS sequence"/>
</dbReference>
<evidence type="ECO:0000313" key="5">
    <source>
        <dbReference type="Proteomes" id="UP000013827"/>
    </source>
</evidence>
<dbReference type="HOGENOM" id="CLU_2730045_0_0_1"/>
<dbReference type="SMART" id="SM00322">
    <property type="entry name" value="KH"/>
    <property type="match status" value="1"/>
</dbReference>
<evidence type="ECO:0000256" key="1">
    <source>
        <dbReference type="ARBA" id="ARBA00022737"/>
    </source>
</evidence>
<feature type="domain" description="K Homology" evidence="3">
    <location>
        <begin position="2"/>
        <end position="72"/>
    </location>
</feature>
<dbReference type="KEGG" id="ehx:EMIHUDRAFT_49271"/>
<evidence type="ECO:0000259" key="3">
    <source>
        <dbReference type="SMART" id="SM00322"/>
    </source>
</evidence>